<reference evidence="2" key="2">
    <citation type="submission" date="2007-04" db="EMBL/GenBank/DDBJ databases">
        <title>Draft genome sequence of Bacteroides ovatus (ATCC 8483).</title>
        <authorList>
            <person name="Sudarsanam P."/>
            <person name="Ley R."/>
            <person name="Guruge J."/>
            <person name="Turnbaugh P.J."/>
            <person name="Mahowald M."/>
            <person name="Liep D."/>
            <person name="Gordon J."/>
        </authorList>
    </citation>
    <scope>NUCLEOTIDE SEQUENCE [LARGE SCALE GENOMIC DNA]</scope>
    <source>
        <strain evidence="2">ATCC 8483 / DSM 1896 / JCM 5824 / BCRC 10623 / CCUG 4943 / NCTC 11153</strain>
    </source>
</reference>
<dbReference type="EMBL" id="AAXF02000025">
    <property type="protein sequence ID" value="EDO14180.1"/>
    <property type="molecule type" value="Genomic_DNA"/>
</dbReference>
<evidence type="ECO:0000313" key="1">
    <source>
        <dbReference type="EMBL" id="EDO14180.1"/>
    </source>
</evidence>
<evidence type="ECO:0000313" key="2">
    <source>
        <dbReference type="Proteomes" id="UP000005475"/>
    </source>
</evidence>
<name>A0AAN3DCF7_BACO1</name>
<proteinExistence type="predicted"/>
<reference evidence="1 2" key="1">
    <citation type="submission" date="2007-03" db="EMBL/GenBank/DDBJ databases">
        <authorList>
            <person name="Fulton L."/>
            <person name="Clifton S."/>
            <person name="Fulton B."/>
            <person name="Xu J."/>
            <person name="Minx P."/>
            <person name="Pepin K.H."/>
            <person name="Johnson M."/>
            <person name="Thiruvilangam P."/>
            <person name="Bhonagiri V."/>
            <person name="Nash W.E."/>
            <person name="Mardis E.R."/>
            <person name="Wilson R.K."/>
        </authorList>
    </citation>
    <scope>NUCLEOTIDE SEQUENCE [LARGE SCALE GENOMIC DNA]</scope>
    <source>
        <strain evidence="2">ATCC 8483 / DSM 1896 / JCM 5824 / BCRC 10623 / CCUG 4943 / NCTC 11153</strain>
    </source>
</reference>
<dbReference type="Proteomes" id="UP000005475">
    <property type="component" value="Unassembled WGS sequence"/>
</dbReference>
<organism evidence="1 2">
    <name type="scientific">Bacteroides ovatus (strain ATCC 8483 / DSM 1896 / JCM 5824 / BCRC 10623 / CCUG 4943 / NCTC 11153)</name>
    <dbReference type="NCBI Taxonomy" id="411476"/>
    <lineage>
        <taxon>Bacteria</taxon>
        <taxon>Pseudomonadati</taxon>
        <taxon>Bacteroidota</taxon>
        <taxon>Bacteroidia</taxon>
        <taxon>Bacteroidales</taxon>
        <taxon>Bacteroidaceae</taxon>
        <taxon>Bacteroides</taxon>
    </lineage>
</organism>
<sequence>MDNLLNIPIEKDKKVQKKGGAKITLHSSCHDKQLKLFTI</sequence>
<comment type="caution">
    <text evidence="1">The sequence shown here is derived from an EMBL/GenBank/DDBJ whole genome shotgun (WGS) entry which is preliminary data.</text>
</comment>
<dbReference type="AlphaFoldDB" id="A0AAN3DCF7"/>
<gene>
    <name evidence="1" type="ORF">BACOVA_00125</name>
</gene>
<protein>
    <submittedName>
        <fullName evidence="1">Uncharacterized protein</fullName>
    </submittedName>
</protein>
<accession>A0AAN3DCF7</accession>